<dbReference type="GO" id="GO:0032982">
    <property type="term" value="C:myosin filament"/>
    <property type="evidence" value="ECO:0007669"/>
    <property type="project" value="TreeGrafter"/>
</dbReference>
<keyword evidence="3" id="KW-1133">Transmembrane helix</keyword>
<feature type="region of interest" description="Disordered" evidence="2">
    <location>
        <begin position="1722"/>
        <end position="1808"/>
    </location>
</feature>
<feature type="coiled-coil region" evidence="1">
    <location>
        <begin position="1812"/>
        <end position="1917"/>
    </location>
</feature>
<feature type="compositionally biased region" description="Basic and acidic residues" evidence="2">
    <location>
        <begin position="1083"/>
        <end position="1095"/>
    </location>
</feature>
<dbReference type="Proteomes" id="UP001487740">
    <property type="component" value="Unassembled WGS sequence"/>
</dbReference>
<feature type="coiled-coil region" evidence="1">
    <location>
        <begin position="1345"/>
        <end position="1372"/>
    </location>
</feature>
<dbReference type="PANTHER" id="PTHR45615:SF40">
    <property type="entry name" value="MYOSIN HEAVY CHAIN, NON-MUSCLE"/>
    <property type="match status" value="1"/>
</dbReference>
<feature type="region of interest" description="Disordered" evidence="2">
    <location>
        <begin position="1077"/>
        <end position="1125"/>
    </location>
</feature>
<feature type="coiled-coil region" evidence="1">
    <location>
        <begin position="844"/>
        <end position="871"/>
    </location>
</feature>
<dbReference type="GO" id="GO:0005737">
    <property type="term" value="C:cytoplasm"/>
    <property type="evidence" value="ECO:0007669"/>
    <property type="project" value="TreeGrafter"/>
</dbReference>
<name>A0AAW0T702_SCYPA</name>
<dbReference type="GO" id="GO:0016460">
    <property type="term" value="C:myosin II complex"/>
    <property type="evidence" value="ECO:0007669"/>
    <property type="project" value="TreeGrafter"/>
</dbReference>
<protein>
    <recommendedName>
        <fullName evidence="6">Pericentrin/AKAP-450 centrosomal targeting domain-containing protein</fullName>
    </recommendedName>
</protein>
<feature type="coiled-coil region" evidence="1">
    <location>
        <begin position="1427"/>
        <end position="1576"/>
    </location>
</feature>
<feature type="compositionally biased region" description="Low complexity" evidence="2">
    <location>
        <begin position="189"/>
        <end position="203"/>
    </location>
</feature>
<keyword evidence="1" id="KW-0175">Coiled coil</keyword>
<feature type="compositionally biased region" description="Basic and acidic residues" evidence="2">
    <location>
        <begin position="176"/>
        <end position="185"/>
    </location>
</feature>
<gene>
    <name evidence="4" type="ORF">O3P69_015500</name>
</gene>
<keyword evidence="5" id="KW-1185">Reference proteome</keyword>
<keyword evidence="3" id="KW-0472">Membrane</keyword>
<dbReference type="EMBL" id="JARAKH010000039">
    <property type="protein sequence ID" value="KAK8382716.1"/>
    <property type="molecule type" value="Genomic_DNA"/>
</dbReference>
<organism evidence="4 5">
    <name type="scientific">Scylla paramamosain</name>
    <name type="common">Mud crab</name>
    <dbReference type="NCBI Taxonomy" id="85552"/>
    <lineage>
        <taxon>Eukaryota</taxon>
        <taxon>Metazoa</taxon>
        <taxon>Ecdysozoa</taxon>
        <taxon>Arthropoda</taxon>
        <taxon>Crustacea</taxon>
        <taxon>Multicrustacea</taxon>
        <taxon>Malacostraca</taxon>
        <taxon>Eumalacostraca</taxon>
        <taxon>Eucarida</taxon>
        <taxon>Decapoda</taxon>
        <taxon>Pleocyemata</taxon>
        <taxon>Brachyura</taxon>
        <taxon>Eubrachyura</taxon>
        <taxon>Portunoidea</taxon>
        <taxon>Portunidae</taxon>
        <taxon>Portuninae</taxon>
        <taxon>Scylla</taxon>
    </lineage>
</organism>
<feature type="transmembrane region" description="Helical" evidence="3">
    <location>
        <begin position="2344"/>
        <end position="2368"/>
    </location>
</feature>
<feature type="compositionally biased region" description="Acidic residues" evidence="2">
    <location>
        <begin position="1733"/>
        <end position="1747"/>
    </location>
</feature>
<evidence type="ECO:0000313" key="4">
    <source>
        <dbReference type="EMBL" id="KAK8382716.1"/>
    </source>
</evidence>
<proteinExistence type="predicted"/>
<evidence type="ECO:0000256" key="2">
    <source>
        <dbReference type="SAM" id="MobiDB-lite"/>
    </source>
</evidence>
<accession>A0AAW0T702</accession>
<reference evidence="4 5" key="1">
    <citation type="submission" date="2023-03" db="EMBL/GenBank/DDBJ databases">
        <title>High-quality genome of Scylla paramamosain provides insights in environmental adaptation.</title>
        <authorList>
            <person name="Zhang L."/>
        </authorList>
    </citation>
    <scope>NUCLEOTIDE SEQUENCE [LARGE SCALE GENOMIC DNA]</scope>
    <source>
        <strain evidence="4">LZ_2023a</strain>
        <tissue evidence="4">Muscle</tissue>
    </source>
</reference>
<feature type="coiled-coil region" evidence="1">
    <location>
        <begin position="901"/>
        <end position="967"/>
    </location>
</feature>
<feature type="region of interest" description="Disordered" evidence="2">
    <location>
        <begin position="552"/>
        <end position="583"/>
    </location>
</feature>
<evidence type="ECO:0000256" key="1">
    <source>
        <dbReference type="SAM" id="Coils"/>
    </source>
</evidence>
<evidence type="ECO:0000256" key="3">
    <source>
        <dbReference type="SAM" id="Phobius"/>
    </source>
</evidence>
<dbReference type="GO" id="GO:0051015">
    <property type="term" value="F:actin filament binding"/>
    <property type="evidence" value="ECO:0007669"/>
    <property type="project" value="TreeGrafter"/>
</dbReference>
<evidence type="ECO:0008006" key="6">
    <source>
        <dbReference type="Google" id="ProtNLM"/>
    </source>
</evidence>
<keyword evidence="3" id="KW-0812">Transmembrane</keyword>
<evidence type="ECO:0000313" key="5">
    <source>
        <dbReference type="Proteomes" id="UP001487740"/>
    </source>
</evidence>
<comment type="caution">
    <text evidence="4">The sequence shown here is derived from an EMBL/GenBank/DDBJ whole genome shotgun (WGS) entry which is preliminary data.</text>
</comment>
<dbReference type="PANTHER" id="PTHR45615">
    <property type="entry name" value="MYOSIN HEAVY CHAIN, NON-MUSCLE"/>
    <property type="match status" value="1"/>
</dbReference>
<feature type="compositionally biased region" description="Basic residues" evidence="2">
    <location>
        <begin position="1781"/>
        <end position="1792"/>
    </location>
</feature>
<dbReference type="GO" id="GO:0000146">
    <property type="term" value="F:microfilament motor activity"/>
    <property type="evidence" value="ECO:0007669"/>
    <property type="project" value="TreeGrafter"/>
</dbReference>
<feature type="region of interest" description="Disordered" evidence="2">
    <location>
        <begin position="103"/>
        <end position="209"/>
    </location>
</feature>
<feature type="region of interest" description="Disordered" evidence="2">
    <location>
        <begin position="234"/>
        <end position="267"/>
    </location>
</feature>
<feature type="region of interest" description="Disordered" evidence="2">
    <location>
        <begin position="283"/>
        <end position="317"/>
    </location>
</feature>
<feature type="region of interest" description="Disordered" evidence="2">
    <location>
        <begin position="402"/>
        <end position="445"/>
    </location>
</feature>
<feature type="compositionally biased region" description="Basic and acidic residues" evidence="2">
    <location>
        <begin position="1764"/>
        <end position="1773"/>
    </location>
</feature>
<sequence>MEVPTPFTFHYFFSSPPLLPSRFSPFLISIFPPSLWMVVAASPRVRRRGASSASGGQGITLSCPRALTFVRCGAYGKGVAGTCGCGLENTQQDQRMAATGDEVWSGGTAAPEAPLKGSRAPPWTQTETRVPLWPSGGGKTHQCRRLLRPAHCSTRGGGGSGASGKRQKEGAASAKDGGKARDKEQCAGNNNINNNNHSNSNSSTPSHLAHPNQPIALFLEAVGEASITAMSLDLHPPPAAADMPAPTTPDKPYPDHHDHPLGPPQVPPEILAEMEQLRQDLEHQKTQNEEHLQQLAQQKEEFEEERKQLREENEKLQQEYEAEKNTLEEEVGEKVQKVEEQQRVMDAQKQVMEEQKQVMEELKMMMEEQQVRIVELETECLVPPPLPTTWHRRESCVKVSELPTVMEQNSDDECSSSSSTPTESTPPDPPFALEDDPPEPSCLSTSAATPLEQLTWPEIPADEMAAQYALLSREHQGLQKSYQLLASTTAAASSSPDYHARDGTAALWLSAKVLELEAEATKLREELQDTRDHADLLEFRCLELTEGADKSSEFGSALETRDQSTNTEADEVTTPTTNEDLSLPLSIDSGLDLSSDYKKARVSEARAWLAQLSRAAGEEEAPAALHLAALLDWVATLPLQPHHALSSPVSPTLPTPPSPSKAGMGVEELGCDVGRDLMVLATRLQESLADPAAQEAVLLDTITKLRVLDSSLCQLQDRVVTLTDENRELQEAVASLSEAQETRTEASGTESELVHRKTPSIHSDLSDAELSDSPEHVQQARPGKMPLEAATSFQESGIFDTSCELVHVTTQTDLESDEYLMQSTLDQEQVTLSKTEYDSIVESERRLRQEMEHLKCDKQQLALECDTLKTQIRTQSSSRGTDAEETLKGEIRVLKQRLSMSERARQEVFEEKCELEEEENDSRLMVQRLESQMEAAREMENLLSASLSQEQEISRELQRRVRDLQILDKENRGRYVKLEAIKCKMEEKAATLSSAKDALAAQLTFVMYGLLVVEQWRRWATRPLTLVPFSSKQTGMSWEENKNSLNVNEYMSVCPPVVMESCVQKVDVGFVGQDAHSRVAQKHIPEEHGQRRPAEANEEEPQNKRQRSIKTRSQGTMTAKNESVSEREKYYLEQIENLQKEKMSLRKGHESERRNSLQQHHDLEGEVQEVRQQLAEVEHEKCKLLIRLEEAQEKDEEMKNNYLNRIEELKSDMSRYNDLYEMEKKALIGDHKTKLLEVEKERGRLEERVHQLELQISTFRQELEIVGASVAHDIVEMDTEMETVVSHNSKSSVEKAHCAGEIVEKIRQLVKSETGLRQRIYDLEKKECAYRETIREADKIMSSHVTSYKQQIEDLQAKASQQAAKIQQMEASEERLRTTMRTNSRTSDGARISDLLDRLIETENSELKLKERVWNLEKSEKELQIKLMEGEKKNQVLRGELRDQEELVHRMMTLETENNALSTELSQAQDSTRKMSEMQQNESYLRGRVEELEVTENMLRETLQQADQILAQRERKLRDQVSSLQEEVQSYKAQLEAAASKEHGARESELSYRKQLEELRTRLAEAERDLMESSSETISHETQHRSEVTKLRNQLKLCNSQLLELDRLNCELRDRVMAAELEGQRLAKELEEHGRRHEQDLLNFNLQVSSRDSRLEDLEHQLEQMSHDHAASELDALDAMPIAALHTSITALTTAVKSCKSCSAAQSETLVDVTKQLGTLTELLEGESNNPDVMDETSDIEEEDISDTAENLAHEATTTPPPDPAREGSREEFSGDSVSMKLRRSARWRNRRRLEDPSGQRRMGPQGSSTILEELEEKVRELEEALGRKEEELRLADVEACEINSQLEARDAALAQKIQEIEHLNITLASLRLQLVATLEDAEKARSSLEGKHKVKLEELTNKVEEITKKAECLAGHCHLKDSIIFTLASQIRAILRSGNMGVIINQLHRLNEVSESKESDGKVKEKQMPPVSDFDVETVCSFLTQPNEMASLPQSTISNGMEPSSLVTLQTDTSLAPSHSKLEHTSHVIPQGSPSLVQQRKSRIPRFMPPCISSGKCAPTAPTPKPQSVSISMQVSNLPQKMIKTSQTETLVKTRSVAEHTVKTVSHPLHGVKSAPVIKQEVKLTPDATSVMKPLATSTPARPTGRKIPSRQERSRFLSDARRIKRMVTGVVPLDAAVDCASAPEWRERSPLGNSSEVEATCVPRPHNLHITRRVGVDGVVIAWDPLEHDCVAGFQVLVGGRVVQHVRSPHRTKALVTGLPLAGSFTIGLVAVAEDGRCSTPSHAPASLICLPIVYESHAPASLICLHTVYESHAPASLICLPTVYESHASASLIYLPIICEYHALASLIYLLSPVILMLLCVLSACPPL</sequence>
<feature type="region of interest" description="Disordered" evidence="2">
    <location>
        <begin position="735"/>
        <end position="782"/>
    </location>
</feature>
<feature type="compositionally biased region" description="Polar residues" evidence="2">
    <location>
        <begin position="563"/>
        <end position="579"/>
    </location>
</feature>
<feature type="compositionally biased region" description="Polar residues" evidence="2">
    <location>
        <begin position="1111"/>
        <end position="1122"/>
    </location>
</feature>